<evidence type="ECO:0000313" key="2">
    <source>
        <dbReference type="Proteomes" id="UP000030752"/>
    </source>
</evidence>
<dbReference type="GeneID" id="19967405"/>
<dbReference type="STRING" id="1220924.W2SBB1"/>
<gene>
    <name evidence="1" type="ORF">HMPREF1541_00066</name>
</gene>
<dbReference type="Gene3D" id="1.10.150.720">
    <property type="entry name" value="Haloacid dehalogenase-like hydrolase"/>
    <property type="match status" value="1"/>
</dbReference>
<dbReference type="InterPro" id="IPR051828">
    <property type="entry name" value="HAD-like_hydrolase_domain"/>
</dbReference>
<evidence type="ECO:0000313" key="1">
    <source>
        <dbReference type="EMBL" id="ETN45885.1"/>
    </source>
</evidence>
<dbReference type="Proteomes" id="UP000030752">
    <property type="component" value="Unassembled WGS sequence"/>
</dbReference>
<dbReference type="AlphaFoldDB" id="W2SBB1"/>
<dbReference type="HOGENOM" id="CLU_045011_8_0_1"/>
<dbReference type="FunCoup" id="W2SBB1">
    <property type="interactions" value="159"/>
</dbReference>
<dbReference type="InterPro" id="IPR023214">
    <property type="entry name" value="HAD_sf"/>
</dbReference>
<dbReference type="InParanoid" id="W2SBB1"/>
<dbReference type="PANTHER" id="PTHR46191:SF2">
    <property type="entry name" value="HALOACID DEHALOGENASE-LIKE HYDROLASE DOMAIN-CONTAINING PROTEIN 3"/>
    <property type="match status" value="1"/>
</dbReference>
<dbReference type="VEuPathDB" id="FungiDB:HMPREF1541_00066"/>
<accession>W2SBB1</accession>
<dbReference type="GO" id="GO:0005634">
    <property type="term" value="C:nucleus"/>
    <property type="evidence" value="ECO:0007669"/>
    <property type="project" value="TreeGrafter"/>
</dbReference>
<dbReference type="Gene3D" id="3.40.50.1000">
    <property type="entry name" value="HAD superfamily/HAD-like"/>
    <property type="match status" value="1"/>
</dbReference>
<organism evidence="1 2">
    <name type="scientific">Cyphellophora europaea (strain CBS 101466)</name>
    <name type="common">Phialophora europaea</name>
    <dbReference type="NCBI Taxonomy" id="1220924"/>
    <lineage>
        <taxon>Eukaryota</taxon>
        <taxon>Fungi</taxon>
        <taxon>Dikarya</taxon>
        <taxon>Ascomycota</taxon>
        <taxon>Pezizomycotina</taxon>
        <taxon>Eurotiomycetes</taxon>
        <taxon>Chaetothyriomycetidae</taxon>
        <taxon>Chaetothyriales</taxon>
        <taxon>Cyphellophoraceae</taxon>
        <taxon>Cyphellophora</taxon>
    </lineage>
</organism>
<dbReference type="InterPro" id="IPR036412">
    <property type="entry name" value="HAD-like_sf"/>
</dbReference>
<keyword evidence="2" id="KW-1185">Reference proteome</keyword>
<reference evidence="1 2" key="1">
    <citation type="submission" date="2013-03" db="EMBL/GenBank/DDBJ databases">
        <title>The Genome Sequence of Phialophora europaea CBS 101466.</title>
        <authorList>
            <consortium name="The Broad Institute Genomics Platform"/>
            <person name="Cuomo C."/>
            <person name="de Hoog S."/>
            <person name="Gorbushina A."/>
            <person name="Walker B."/>
            <person name="Young S.K."/>
            <person name="Zeng Q."/>
            <person name="Gargeya S."/>
            <person name="Fitzgerald M."/>
            <person name="Haas B."/>
            <person name="Abouelleil A."/>
            <person name="Allen A.W."/>
            <person name="Alvarado L."/>
            <person name="Arachchi H.M."/>
            <person name="Berlin A.M."/>
            <person name="Chapman S.B."/>
            <person name="Gainer-Dewar J."/>
            <person name="Goldberg J."/>
            <person name="Griggs A."/>
            <person name="Gujja S."/>
            <person name="Hansen M."/>
            <person name="Howarth C."/>
            <person name="Imamovic A."/>
            <person name="Ireland A."/>
            <person name="Larimer J."/>
            <person name="McCowan C."/>
            <person name="Murphy C."/>
            <person name="Pearson M."/>
            <person name="Poon T.W."/>
            <person name="Priest M."/>
            <person name="Roberts A."/>
            <person name="Saif S."/>
            <person name="Shea T."/>
            <person name="Sisk P."/>
            <person name="Sykes S."/>
            <person name="Wortman J."/>
            <person name="Nusbaum C."/>
            <person name="Birren B."/>
        </authorList>
    </citation>
    <scope>NUCLEOTIDE SEQUENCE [LARGE SCALE GENOMIC DNA]</scope>
    <source>
        <strain evidence="1 2">CBS 101466</strain>
    </source>
</reference>
<dbReference type="PANTHER" id="PTHR46191">
    <property type="match status" value="1"/>
</dbReference>
<name>W2SBB1_CYPE1</name>
<dbReference type="RefSeq" id="XP_008710597.1">
    <property type="nucleotide sequence ID" value="XM_008712375.1"/>
</dbReference>
<evidence type="ECO:0008006" key="3">
    <source>
        <dbReference type="Google" id="ProtNLM"/>
    </source>
</evidence>
<dbReference type="InterPro" id="IPR044924">
    <property type="entry name" value="HAD-SF_hydro_IA_REG-2-like_cap"/>
</dbReference>
<dbReference type="eggNOG" id="KOG3085">
    <property type="taxonomic scope" value="Eukaryota"/>
</dbReference>
<protein>
    <recommendedName>
        <fullName evidence="3">Haloacid dehalogenase, type II</fullName>
    </recommendedName>
</protein>
<sequence length="319" mass="35512">MVSTSASRLSSSRRNCIVRSYDALGTLYGFKEPVAVQYLKVARSCGLRDDISSHAVNQAFKSAYKDTVAEYPNYGKEKLSDPQQWWKILIDRTFGQVVPENRIPDDLGAALYQHFSSGAAYELFTDARNMFQRMREDRAQPLVRAGHDEPIVNYPPIVGVVTNSDPRVTKVLHDLGLKVGAVEPQRVLDGKSPPGCSDDWNPSNDIDFVCASYEAGYEKPDRGIFDHARTLGDAVLQAQQAHRTKSLEAMRGPEGTTADESIKSVPRMPTVEWHHIGDDMSKDYQGAEGAGMKGFYLKRDEPLTTEELRVPESARLTSL</sequence>
<dbReference type="OrthoDB" id="444127at2759"/>
<dbReference type="EMBL" id="KB822711">
    <property type="protein sequence ID" value="ETN45885.1"/>
    <property type="molecule type" value="Genomic_DNA"/>
</dbReference>
<dbReference type="SUPFAM" id="SSF56784">
    <property type="entry name" value="HAD-like"/>
    <property type="match status" value="1"/>
</dbReference>
<proteinExistence type="predicted"/>